<name>A0ABD6ASB6_9EURY</name>
<accession>A0ABD6ASB6</accession>
<protein>
    <submittedName>
        <fullName evidence="1">Uncharacterized protein</fullName>
    </submittedName>
</protein>
<dbReference type="AlphaFoldDB" id="A0ABD6ASB6"/>
<dbReference type="RefSeq" id="WP_250872208.1">
    <property type="nucleotide sequence ID" value="NZ_JALXFV010000002.1"/>
</dbReference>
<evidence type="ECO:0000313" key="2">
    <source>
        <dbReference type="Proteomes" id="UP001597187"/>
    </source>
</evidence>
<comment type="caution">
    <text evidence="1">The sequence shown here is derived from an EMBL/GenBank/DDBJ whole genome shotgun (WGS) entry which is preliminary data.</text>
</comment>
<dbReference type="Proteomes" id="UP001597187">
    <property type="component" value="Unassembled WGS sequence"/>
</dbReference>
<keyword evidence="2" id="KW-1185">Reference proteome</keyword>
<sequence>MSLRRTSLRLTFALVLVTSVVAAGLGAGVAAAEVDDRYLTEFAVENTTANASGDAVEYTYDNATDTATLNASGDDVVYRVSVKVDERVYETTNAPVSLLRAANVTAAETPALGPEADTDVVDVQYADGTVTVTNASAAQEVVTLAVDSTQVAPGLDASAVCADTADDIVRFNVSNDNAEAASVDYFVEETGADGTLNLSANGSETLEFKTTARGDATLELYADGMVVETVDASETTETCDLDERFNILNAYQFDLVGGEPIENIGDNETAFYSDQNRLVQATSVTDDGDVTATYQTPVSGNATATVDNSTVTYDAIEYDVRNDTATVTVSLDENASTNTTVSLAGYQLPDDTETYDRSLAGEQMFKDAQTVTLSPGETVTLEIVVEA</sequence>
<organism evidence="1 2">
    <name type="scientific">Halomarina rubra</name>
    <dbReference type="NCBI Taxonomy" id="2071873"/>
    <lineage>
        <taxon>Archaea</taxon>
        <taxon>Methanobacteriati</taxon>
        <taxon>Methanobacteriota</taxon>
        <taxon>Stenosarchaea group</taxon>
        <taxon>Halobacteria</taxon>
        <taxon>Halobacteriales</taxon>
        <taxon>Natronomonadaceae</taxon>
        <taxon>Halomarina</taxon>
    </lineage>
</organism>
<reference evidence="1 2" key="1">
    <citation type="journal article" date="2019" name="Int. J. Syst. Evol. Microbiol.">
        <title>The Global Catalogue of Microorganisms (GCM) 10K type strain sequencing project: providing services to taxonomists for standard genome sequencing and annotation.</title>
        <authorList>
            <consortium name="The Broad Institute Genomics Platform"/>
            <consortium name="The Broad Institute Genome Sequencing Center for Infectious Disease"/>
            <person name="Wu L."/>
            <person name="Ma J."/>
        </authorList>
    </citation>
    <scope>NUCLEOTIDE SEQUENCE [LARGE SCALE GENOMIC DNA]</scope>
    <source>
        <strain evidence="1 2">CGMCC 1.12563</strain>
    </source>
</reference>
<gene>
    <name evidence="1" type="ORF">ACFSBT_02870</name>
</gene>
<proteinExistence type="predicted"/>
<evidence type="ECO:0000313" key="1">
    <source>
        <dbReference type="EMBL" id="MFD1512221.1"/>
    </source>
</evidence>
<dbReference type="EMBL" id="JBHUDC010000002">
    <property type="protein sequence ID" value="MFD1512221.1"/>
    <property type="molecule type" value="Genomic_DNA"/>
</dbReference>